<evidence type="ECO:0000313" key="7">
    <source>
        <dbReference type="EMBL" id="CCG23237.1"/>
    </source>
</evidence>
<dbReference type="EMBL" id="HE681722">
    <property type="protein sequence ID" value="CCG23237.1"/>
    <property type="molecule type" value="Genomic_DNA"/>
</dbReference>
<dbReference type="Pfam" id="PF00067">
    <property type="entry name" value="p450"/>
    <property type="match status" value="1"/>
</dbReference>
<dbReference type="KEGG" id="cot:CORT_0D03970"/>
<dbReference type="InterPro" id="IPR036396">
    <property type="entry name" value="Cyt_P450_sf"/>
</dbReference>
<dbReference type="Proteomes" id="UP000005018">
    <property type="component" value="Chromosome 4"/>
</dbReference>
<keyword evidence="7" id="KW-0503">Monooxygenase</keyword>
<dbReference type="InterPro" id="IPR001128">
    <property type="entry name" value="Cyt_P450"/>
</dbReference>
<dbReference type="CDD" id="cd11070">
    <property type="entry name" value="CYP56-like"/>
    <property type="match status" value="1"/>
</dbReference>
<dbReference type="FunFam" id="1.10.630.10:FF:000106">
    <property type="entry name" value="Cytochrome P450-DIT2"/>
    <property type="match status" value="1"/>
</dbReference>
<dbReference type="GeneID" id="14540272"/>
<keyword evidence="6" id="KW-1133">Transmembrane helix</keyword>
<dbReference type="RefSeq" id="XP_003869372.1">
    <property type="nucleotide sequence ID" value="XM_003869323.1"/>
</dbReference>
<dbReference type="InterPro" id="IPR050121">
    <property type="entry name" value="Cytochrome_P450_monoxygenase"/>
</dbReference>
<evidence type="ECO:0000256" key="1">
    <source>
        <dbReference type="ARBA" id="ARBA00001971"/>
    </source>
</evidence>
<keyword evidence="4 5" id="KW-0408">Iron</keyword>
<evidence type="ECO:0000313" key="8">
    <source>
        <dbReference type="Proteomes" id="UP000005018"/>
    </source>
</evidence>
<dbReference type="PRINTS" id="PR00465">
    <property type="entry name" value="EP450IV"/>
</dbReference>
<gene>
    <name evidence="7" type="ORF">CORT_0D03970</name>
</gene>
<dbReference type="OrthoDB" id="1470350at2759"/>
<dbReference type="GO" id="GO:0016705">
    <property type="term" value="F:oxidoreductase activity, acting on paired donors, with incorporation or reduction of molecular oxygen"/>
    <property type="evidence" value="ECO:0007669"/>
    <property type="project" value="InterPro"/>
</dbReference>
<dbReference type="PANTHER" id="PTHR24305">
    <property type="entry name" value="CYTOCHROME P450"/>
    <property type="match status" value="1"/>
</dbReference>
<feature type="binding site" description="axial binding residue" evidence="5">
    <location>
        <position position="437"/>
    </location>
    <ligand>
        <name>heme</name>
        <dbReference type="ChEBI" id="CHEBI:30413"/>
    </ligand>
    <ligandPart>
        <name>Fe</name>
        <dbReference type="ChEBI" id="CHEBI:18248"/>
    </ligandPart>
</feature>
<keyword evidence="7" id="KW-0560">Oxidoreductase</keyword>
<keyword evidence="3 5" id="KW-0479">Metal-binding</keyword>
<evidence type="ECO:0000256" key="3">
    <source>
        <dbReference type="ARBA" id="ARBA00022723"/>
    </source>
</evidence>
<dbReference type="GO" id="GO:0004497">
    <property type="term" value="F:monooxygenase activity"/>
    <property type="evidence" value="ECO:0007669"/>
    <property type="project" value="UniProtKB-KW"/>
</dbReference>
<proteinExistence type="inferred from homology"/>
<name>H8X5Y9_CANO9</name>
<reference evidence="7 8" key="1">
    <citation type="journal article" date="2012" name="PLoS ONE">
        <title>Sequence and analysis of the genome of the pathogenic yeast Candida orthopsilosis.</title>
        <authorList>
            <person name="Riccombeni A."/>
            <person name="Vidanes G."/>
            <person name="Proux-Wera E."/>
            <person name="Wolfe K.H."/>
            <person name="Butler G."/>
        </authorList>
    </citation>
    <scope>NUCLEOTIDE SEQUENCE [LARGE SCALE GENOMIC DNA]</scope>
    <source>
        <strain evidence="7 8">Co 90-125</strain>
    </source>
</reference>
<dbReference type="SUPFAM" id="SSF48264">
    <property type="entry name" value="Cytochrome P450"/>
    <property type="match status" value="1"/>
</dbReference>
<protein>
    <submittedName>
        <fullName evidence="7">Dit2 monooxygenase</fullName>
    </submittedName>
</protein>
<dbReference type="PANTHER" id="PTHR24305:SF223">
    <property type="entry name" value="CYTOCHROME P450-DIT2"/>
    <property type="match status" value="1"/>
</dbReference>
<dbReference type="AlphaFoldDB" id="H8X5Y9"/>
<dbReference type="eggNOG" id="KOG0157">
    <property type="taxonomic scope" value="Eukaryota"/>
</dbReference>
<dbReference type="InterPro" id="IPR002403">
    <property type="entry name" value="Cyt_P450_E_grp-IV"/>
</dbReference>
<feature type="transmembrane region" description="Helical" evidence="6">
    <location>
        <begin position="20"/>
        <end position="41"/>
    </location>
</feature>
<evidence type="ECO:0000256" key="6">
    <source>
        <dbReference type="SAM" id="Phobius"/>
    </source>
</evidence>
<organism evidence="7 8">
    <name type="scientific">Candida orthopsilosis (strain 90-125)</name>
    <name type="common">Yeast</name>
    <dbReference type="NCBI Taxonomy" id="1136231"/>
    <lineage>
        <taxon>Eukaryota</taxon>
        <taxon>Fungi</taxon>
        <taxon>Dikarya</taxon>
        <taxon>Ascomycota</taxon>
        <taxon>Saccharomycotina</taxon>
        <taxon>Pichiomycetes</taxon>
        <taxon>Debaryomycetaceae</taxon>
        <taxon>Candida/Lodderomyces clade</taxon>
        <taxon>Candida</taxon>
    </lineage>
</organism>
<dbReference type="GO" id="GO:0020037">
    <property type="term" value="F:heme binding"/>
    <property type="evidence" value="ECO:0007669"/>
    <property type="project" value="InterPro"/>
</dbReference>
<keyword evidence="6" id="KW-0812">Transmembrane</keyword>
<dbReference type="GO" id="GO:0005506">
    <property type="term" value="F:iron ion binding"/>
    <property type="evidence" value="ECO:0007669"/>
    <property type="project" value="InterPro"/>
</dbReference>
<accession>H8X5Y9</accession>
<comment type="cofactor">
    <cofactor evidence="1 5">
        <name>heme</name>
        <dbReference type="ChEBI" id="CHEBI:30413"/>
    </cofactor>
</comment>
<keyword evidence="8" id="KW-1185">Reference proteome</keyword>
<keyword evidence="5" id="KW-0349">Heme</keyword>
<evidence type="ECO:0000256" key="4">
    <source>
        <dbReference type="ARBA" id="ARBA00023004"/>
    </source>
</evidence>
<dbReference type="HOGENOM" id="CLU_031576_0_0_1"/>
<dbReference type="Gene3D" id="1.10.630.10">
    <property type="entry name" value="Cytochrome P450"/>
    <property type="match status" value="1"/>
</dbReference>
<evidence type="ECO:0000256" key="5">
    <source>
        <dbReference type="PIRSR" id="PIRSR602403-1"/>
    </source>
</evidence>
<evidence type="ECO:0000256" key="2">
    <source>
        <dbReference type="ARBA" id="ARBA00010617"/>
    </source>
</evidence>
<sequence>MNGVSYIYSVGEGEKTMFELTKVVISLIAGFGLYSLLEVVFPPFNFPKNIPTIPFYVSFISTWTNLDQKDIYSRYLREKLEKHGAVKIYFASRWNILVSRPEYLVQVFKNEDIYAKSGNHLKIPGSVLASYTGDNVISAHGSLWKLYREVVSSTIQFPDLSTIHQNTSKFLNLLEQELATKSSILVNDLLQRYSLANVGDAIFGVDFEALDSKESTIHQKIKYIKSQIFKPFFMNFPYVENFPIPSRIKAKRQVEGFRTWFGQNLLSNYNPEKENSAATKLAQALYNEKLTQKQFFDNAIIIMVAGHENPLLLMLSLLFVLAKYPDVQELVRMERDSEQPFLSSVIYETLRLYPPLGQIINRCTTRSVWLSNIYIPKGVYVGYNNMATGRDRTVWGIDADQFQPSRWGTTLTEINSNYSSAKRSGRLPAFHGRKRACLGEKFALHESKWSINSILEKYRISLDVNWKEKITPAGPISPLGMKLEFEKVEW</sequence>
<comment type="similarity">
    <text evidence="2">Belongs to the cytochrome P450 family.</text>
</comment>
<keyword evidence="6" id="KW-0472">Membrane</keyword>